<reference evidence="1" key="2">
    <citation type="submission" date="2020-11" db="EMBL/GenBank/DDBJ databases">
        <authorList>
            <person name="McCartney M.A."/>
            <person name="Auch B."/>
            <person name="Kono T."/>
            <person name="Mallez S."/>
            <person name="Becker A."/>
            <person name="Gohl D.M."/>
            <person name="Silverstein K.A.T."/>
            <person name="Koren S."/>
            <person name="Bechman K.B."/>
            <person name="Herman A."/>
            <person name="Abrahante J.E."/>
            <person name="Garbe J."/>
        </authorList>
    </citation>
    <scope>NUCLEOTIDE SEQUENCE</scope>
    <source>
        <strain evidence="1">Duluth1</strain>
        <tissue evidence="1">Whole animal</tissue>
    </source>
</reference>
<evidence type="ECO:0000313" key="1">
    <source>
        <dbReference type="EMBL" id="KAH3725618.1"/>
    </source>
</evidence>
<dbReference type="AlphaFoldDB" id="A0A9D4CJH2"/>
<proteinExistence type="predicted"/>
<dbReference type="Proteomes" id="UP000828390">
    <property type="component" value="Unassembled WGS sequence"/>
</dbReference>
<comment type="caution">
    <text evidence="1">The sequence shown here is derived from an EMBL/GenBank/DDBJ whole genome shotgun (WGS) entry which is preliminary data.</text>
</comment>
<reference evidence="1" key="1">
    <citation type="journal article" date="2019" name="bioRxiv">
        <title>The Genome of the Zebra Mussel, Dreissena polymorpha: A Resource for Invasive Species Research.</title>
        <authorList>
            <person name="McCartney M.A."/>
            <person name="Auch B."/>
            <person name="Kono T."/>
            <person name="Mallez S."/>
            <person name="Zhang Y."/>
            <person name="Obille A."/>
            <person name="Becker A."/>
            <person name="Abrahante J.E."/>
            <person name="Garbe J."/>
            <person name="Badalamenti J.P."/>
            <person name="Herman A."/>
            <person name="Mangelson H."/>
            <person name="Liachko I."/>
            <person name="Sullivan S."/>
            <person name="Sone E.D."/>
            <person name="Koren S."/>
            <person name="Silverstein K.A.T."/>
            <person name="Beckman K.B."/>
            <person name="Gohl D.M."/>
        </authorList>
    </citation>
    <scope>NUCLEOTIDE SEQUENCE</scope>
    <source>
        <strain evidence="1">Duluth1</strain>
        <tissue evidence="1">Whole animal</tissue>
    </source>
</reference>
<keyword evidence="2" id="KW-1185">Reference proteome</keyword>
<name>A0A9D4CJH2_DREPO</name>
<organism evidence="1 2">
    <name type="scientific">Dreissena polymorpha</name>
    <name type="common">Zebra mussel</name>
    <name type="synonym">Mytilus polymorpha</name>
    <dbReference type="NCBI Taxonomy" id="45954"/>
    <lineage>
        <taxon>Eukaryota</taxon>
        <taxon>Metazoa</taxon>
        <taxon>Spiralia</taxon>
        <taxon>Lophotrochozoa</taxon>
        <taxon>Mollusca</taxon>
        <taxon>Bivalvia</taxon>
        <taxon>Autobranchia</taxon>
        <taxon>Heteroconchia</taxon>
        <taxon>Euheterodonta</taxon>
        <taxon>Imparidentia</taxon>
        <taxon>Neoheterodontei</taxon>
        <taxon>Myida</taxon>
        <taxon>Dreissenoidea</taxon>
        <taxon>Dreissenidae</taxon>
        <taxon>Dreissena</taxon>
    </lineage>
</organism>
<sequence length="78" mass="9280">MVTKCLSTNKATVNFMVPCRKPGNFMWPAGKDVQEVEKQFVLRKGLLPECMNSERQWFFKDYIELNELYNKYKECFST</sequence>
<evidence type="ECO:0000313" key="2">
    <source>
        <dbReference type="Proteomes" id="UP000828390"/>
    </source>
</evidence>
<gene>
    <name evidence="1" type="ORF">DPMN_051465</name>
</gene>
<dbReference type="EMBL" id="JAIWYP010000012">
    <property type="protein sequence ID" value="KAH3725618.1"/>
    <property type="molecule type" value="Genomic_DNA"/>
</dbReference>
<protein>
    <submittedName>
        <fullName evidence="1">Uncharacterized protein</fullName>
    </submittedName>
</protein>
<accession>A0A9D4CJH2</accession>